<evidence type="ECO:0000256" key="1">
    <source>
        <dbReference type="SAM" id="MobiDB-lite"/>
    </source>
</evidence>
<dbReference type="Gene3D" id="2.40.10.120">
    <property type="match status" value="1"/>
</dbReference>
<comment type="caution">
    <text evidence="2">The sequence shown here is derived from an EMBL/GenBank/DDBJ whole genome shotgun (WGS) entry which is preliminary data.</text>
</comment>
<dbReference type="InterPro" id="IPR001940">
    <property type="entry name" value="Peptidase_S1C"/>
</dbReference>
<dbReference type="PANTHER" id="PTHR22939:SF129">
    <property type="entry name" value="SERINE PROTEASE HTRA2, MITOCHONDRIAL"/>
    <property type="match status" value="1"/>
</dbReference>
<dbReference type="SUPFAM" id="SSF50494">
    <property type="entry name" value="Trypsin-like serine proteases"/>
    <property type="match status" value="1"/>
</dbReference>
<dbReference type="OrthoDB" id="9788136at2"/>
<dbReference type="InterPro" id="IPR009003">
    <property type="entry name" value="Peptidase_S1_PA"/>
</dbReference>
<sequence>MSDTVLRPAPAPSDPIPPAVPVSGPPPTSAPPPLSPPQSTPPSSRWRRRLVAGGAAMALMLAGGGTGALVVDRFAGQASSVTATTSVAPVSAATIDSLATVVTVVSPSIVTVEVTGTRESSLGSGVILDTDGLVLTNQHVVDSGGQVAVTLSDGRSAPATVVAQDAAADIALLRATGLTGLTPAPLGSDATLTVGDTVLAFGSPLGLAGTVTSGIVSALDRSVDGLTGLVQTDAAINHGNSGGALVDTAGRVVGINVAIATTGEDEGSVGLGFAIAADTVRAVVARLTAS</sequence>
<dbReference type="Pfam" id="PF13365">
    <property type="entry name" value="Trypsin_2"/>
    <property type="match status" value="1"/>
</dbReference>
<accession>A0A246RU82</accession>
<keyword evidence="3" id="KW-1185">Reference proteome</keyword>
<dbReference type="GO" id="GO:0006515">
    <property type="term" value="P:protein quality control for misfolded or incompletely synthesized proteins"/>
    <property type="evidence" value="ECO:0007669"/>
    <property type="project" value="TreeGrafter"/>
</dbReference>
<gene>
    <name evidence="2" type="ORF">B5D80_01180</name>
</gene>
<dbReference type="AlphaFoldDB" id="A0A246RU82"/>
<feature type="region of interest" description="Disordered" evidence="1">
    <location>
        <begin position="1"/>
        <end position="45"/>
    </location>
</feature>
<feature type="compositionally biased region" description="Pro residues" evidence="1">
    <location>
        <begin position="9"/>
        <end position="40"/>
    </location>
</feature>
<name>A0A246RU82_9ACTN</name>
<dbReference type="PRINTS" id="PR00834">
    <property type="entry name" value="PROTEASES2C"/>
</dbReference>
<dbReference type="PANTHER" id="PTHR22939">
    <property type="entry name" value="SERINE PROTEASE FAMILY S1C HTRA-RELATED"/>
    <property type="match status" value="1"/>
</dbReference>
<dbReference type="GO" id="GO:0004252">
    <property type="term" value="F:serine-type endopeptidase activity"/>
    <property type="evidence" value="ECO:0007669"/>
    <property type="project" value="InterPro"/>
</dbReference>
<reference evidence="2 3" key="1">
    <citation type="submission" date="2017-03" db="EMBL/GenBank/DDBJ databases">
        <title>Whole genome sequence of Micromonospora wenchangensis, isolated from mangrove soil.</title>
        <authorList>
            <person name="Yang H."/>
        </authorList>
    </citation>
    <scope>NUCLEOTIDE SEQUENCE [LARGE SCALE GENOMIC DNA]</scope>
    <source>
        <strain evidence="2 3">CCTCC AA 2012002</strain>
    </source>
</reference>
<proteinExistence type="predicted"/>
<organism evidence="2 3">
    <name type="scientific">Micromonospora wenchangensis</name>
    <dbReference type="NCBI Taxonomy" id="1185415"/>
    <lineage>
        <taxon>Bacteria</taxon>
        <taxon>Bacillati</taxon>
        <taxon>Actinomycetota</taxon>
        <taxon>Actinomycetes</taxon>
        <taxon>Micromonosporales</taxon>
        <taxon>Micromonosporaceae</taxon>
        <taxon>Micromonospora</taxon>
    </lineage>
</organism>
<protein>
    <submittedName>
        <fullName evidence="2">Trypsin</fullName>
    </submittedName>
</protein>
<dbReference type="Proteomes" id="UP000197174">
    <property type="component" value="Unassembled WGS sequence"/>
</dbReference>
<dbReference type="GO" id="GO:0042597">
    <property type="term" value="C:periplasmic space"/>
    <property type="evidence" value="ECO:0007669"/>
    <property type="project" value="TreeGrafter"/>
</dbReference>
<dbReference type="EMBL" id="MZMV01000001">
    <property type="protein sequence ID" value="OWV13814.1"/>
    <property type="molecule type" value="Genomic_DNA"/>
</dbReference>
<evidence type="ECO:0000313" key="2">
    <source>
        <dbReference type="EMBL" id="OWV13814.1"/>
    </source>
</evidence>
<evidence type="ECO:0000313" key="3">
    <source>
        <dbReference type="Proteomes" id="UP000197174"/>
    </source>
</evidence>